<evidence type="ECO:0000256" key="1">
    <source>
        <dbReference type="ARBA" id="ARBA00008779"/>
    </source>
</evidence>
<keyword evidence="5" id="KW-1185">Reference proteome</keyword>
<dbReference type="RefSeq" id="WP_074041594.1">
    <property type="nucleotide sequence ID" value="NZ_CP010904.1"/>
</dbReference>
<dbReference type="EC" id="3.1.6.1" evidence="4"/>
<dbReference type="InterPro" id="IPR050738">
    <property type="entry name" value="Sulfatase"/>
</dbReference>
<dbReference type="InterPro" id="IPR000917">
    <property type="entry name" value="Sulfatase_N"/>
</dbReference>
<dbReference type="Proteomes" id="UP000035268">
    <property type="component" value="Chromosome"/>
</dbReference>
<name>A0A0G3EN76_9BACT</name>
<dbReference type="PANTHER" id="PTHR42693">
    <property type="entry name" value="ARYLSULFATASE FAMILY MEMBER"/>
    <property type="match status" value="1"/>
</dbReference>
<reference evidence="5" key="1">
    <citation type="submission" date="2015-02" db="EMBL/GenBank/DDBJ databases">
        <title>Description and complete genome sequence of the first cultured representative of the subdivision 5 of the Verrucomicrobia phylum.</title>
        <authorList>
            <person name="Spring S."/>
            <person name="Bunk B."/>
            <person name="Sproer C."/>
            <person name="Klenk H.-P."/>
        </authorList>
    </citation>
    <scope>NUCLEOTIDE SEQUENCE [LARGE SCALE GENOMIC DNA]</scope>
    <source>
        <strain evidence="5">L21-Fru-AB</strain>
    </source>
</reference>
<dbReference type="OrthoDB" id="9765065at2"/>
<proteinExistence type="inferred from homology"/>
<dbReference type="GO" id="GO:0004065">
    <property type="term" value="F:arylsulfatase activity"/>
    <property type="evidence" value="ECO:0007669"/>
    <property type="project" value="UniProtKB-EC"/>
</dbReference>
<dbReference type="EMBL" id="CP010904">
    <property type="protein sequence ID" value="AKJ65604.1"/>
    <property type="molecule type" value="Genomic_DNA"/>
</dbReference>
<dbReference type="SUPFAM" id="SSF53649">
    <property type="entry name" value="Alkaline phosphatase-like"/>
    <property type="match status" value="1"/>
</dbReference>
<keyword evidence="2 4" id="KW-0378">Hydrolase</keyword>
<dbReference type="AlphaFoldDB" id="A0A0G3EN76"/>
<protein>
    <submittedName>
        <fullName evidence="4">Arylsulfatase</fullName>
        <ecNumber evidence="4">3.1.6.1</ecNumber>
    </submittedName>
</protein>
<reference evidence="4 5" key="2">
    <citation type="journal article" date="2016" name="ISME J.">
        <title>Characterization of the first cultured representative of Verrucomicrobia subdivision 5 indicates the proposal of a novel phylum.</title>
        <authorList>
            <person name="Spring S."/>
            <person name="Bunk B."/>
            <person name="Sproer C."/>
            <person name="Schumann P."/>
            <person name="Rohde M."/>
            <person name="Tindall B.J."/>
            <person name="Klenk H.P."/>
        </authorList>
    </citation>
    <scope>NUCLEOTIDE SEQUENCE [LARGE SCALE GENOMIC DNA]</scope>
    <source>
        <strain evidence="4 5">L21-Fru-AB</strain>
    </source>
</reference>
<dbReference type="Gene3D" id="3.40.720.10">
    <property type="entry name" value="Alkaline Phosphatase, subunit A"/>
    <property type="match status" value="1"/>
</dbReference>
<dbReference type="Gene3D" id="3.30.1120.10">
    <property type="match status" value="1"/>
</dbReference>
<organism evidence="4 5">
    <name type="scientific">Kiritimatiella glycovorans</name>
    <dbReference type="NCBI Taxonomy" id="1307763"/>
    <lineage>
        <taxon>Bacteria</taxon>
        <taxon>Pseudomonadati</taxon>
        <taxon>Kiritimatiellota</taxon>
        <taxon>Kiritimatiellia</taxon>
        <taxon>Kiritimatiellales</taxon>
        <taxon>Kiritimatiellaceae</taxon>
        <taxon>Kiritimatiella</taxon>
    </lineage>
</organism>
<comment type="similarity">
    <text evidence="1">Belongs to the sulfatase family.</text>
</comment>
<dbReference type="Pfam" id="PF00884">
    <property type="entry name" value="Sulfatase"/>
    <property type="match status" value="1"/>
</dbReference>
<accession>A0A0G3EN76</accession>
<evidence type="ECO:0000313" key="5">
    <source>
        <dbReference type="Proteomes" id="UP000035268"/>
    </source>
</evidence>
<gene>
    <name evidence="4" type="primary">atsA_30</name>
    <name evidence="4" type="ORF">L21SP4_02378</name>
</gene>
<evidence type="ECO:0000256" key="2">
    <source>
        <dbReference type="ARBA" id="ARBA00022801"/>
    </source>
</evidence>
<dbReference type="PATRIC" id="fig|1609981.3.peg.2478"/>
<sequence>MKRRAFIGAASACSLATLTGAAGQKRTRPNILLIMGDDIGFSDIGCYGSEIDTPNLDAMARSGLRFRQFYNMAKCAPTRSVLLTGLYGGYKNCAPFSRLLQANGYATAMFGKNHLVPTIPDYREFGARNFERSLTFWGCTDFFFRDDEGSPFELDGQKVPIADLKRSRDPFFKTDVMTDYALEFLDRTAEENKPFFLYMPYHTAHFPLQARPEDIAKYRDVYREGWDKLREKRFAKMKREGVVPEDCRLSPPEDLLHRGKGQFNSKDDWPERRKNVWRYREWDSLSASEQERMSLEMAVYAGMIDRMDQDIGRLLKKLREQGRLENTLVLYLSDNGACAQDYNIHYTKPPGHPESYRSPSVPWSNLSNTPFRQYKWFGLGGGCNTQFIVMGPGVEGRNRITDQIGHVVDLAPTFLELTGTNYPETFQGRPAEPLHGRSLLPAFQGGRRPDDDAFISGMPSFRMMRRGEWKITKINNSEWQLYNLEKDYIEMEDVAAEHPEVRRRMAQQFEALEEEYDLFHIWRWRNEQNK</sequence>
<evidence type="ECO:0000259" key="3">
    <source>
        <dbReference type="Pfam" id="PF00884"/>
    </source>
</evidence>
<evidence type="ECO:0000313" key="4">
    <source>
        <dbReference type="EMBL" id="AKJ65604.1"/>
    </source>
</evidence>
<dbReference type="CDD" id="cd16025">
    <property type="entry name" value="PAS_like"/>
    <property type="match status" value="1"/>
</dbReference>
<dbReference type="PANTHER" id="PTHR42693:SF53">
    <property type="entry name" value="ENDO-4-O-SULFATASE"/>
    <property type="match status" value="1"/>
</dbReference>
<dbReference type="STRING" id="1307763.L21SP4_02378"/>
<dbReference type="InterPro" id="IPR017850">
    <property type="entry name" value="Alkaline_phosphatase_core_sf"/>
</dbReference>
<feature type="domain" description="Sulfatase N-terminal" evidence="3">
    <location>
        <begin position="29"/>
        <end position="419"/>
    </location>
</feature>
<dbReference type="KEGG" id="vbl:L21SP4_02378"/>